<name>A0A6A6E2P1_9PEZI</name>
<dbReference type="EMBL" id="ML994636">
    <property type="protein sequence ID" value="KAF2184849.1"/>
    <property type="molecule type" value="Genomic_DNA"/>
</dbReference>
<keyword evidence="2" id="KW-1185">Reference proteome</keyword>
<feature type="non-terminal residue" evidence="1">
    <location>
        <position position="1"/>
    </location>
</feature>
<reference evidence="1" key="1">
    <citation type="journal article" date="2020" name="Stud. Mycol.">
        <title>101 Dothideomycetes genomes: a test case for predicting lifestyles and emergence of pathogens.</title>
        <authorList>
            <person name="Haridas S."/>
            <person name="Albert R."/>
            <person name="Binder M."/>
            <person name="Bloem J."/>
            <person name="Labutti K."/>
            <person name="Salamov A."/>
            <person name="Andreopoulos B."/>
            <person name="Baker S."/>
            <person name="Barry K."/>
            <person name="Bills G."/>
            <person name="Bluhm B."/>
            <person name="Cannon C."/>
            <person name="Castanera R."/>
            <person name="Culley D."/>
            <person name="Daum C."/>
            <person name="Ezra D."/>
            <person name="Gonzalez J."/>
            <person name="Henrissat B."/>
            <person name="Kuo A."/>
            <person name="Liang C."/>
            <person name="Lipzen A."/>
            <person name="Lutzoni F."/>
            <person name="Magnuson J."/>
            <person name="Mondo S."/>
            <person name="Nolan M."/>
            <person name="Ohm R."/>
            <person name="Pangilinan J."/>
            <person name="Park H.-J."/>
            <person name="Ramirez L."/>
            <person name="Alfaro M."/>
            <person name="Sun H."/>
            <person name="Tritt A."/>
            <person name="Yoshinaga Y."/>
            <person name="Zwiers L.-H."/>
            <person name="Turgeon B."/>
            <person name="Goodwin S."/>
            <person name="Spatafora J."/>
            <person name="Crous P."/>
            <person name="Grigoriev I."/>
        </authorList>
    </citation>
    <scope>NUCLEOTIDE SEQUENCE</scope>
    <source>
        <strain evidence="1">CBS 207.26</strain>
    </source>
</reference>
<sequence length="62" mass="7558">FTHISIRYNLEVFKKILKAKLNKLPPNLKIINLLRKVKEILISIQQEYRFIKLITKLIYNKY</sequence>
<evidence type="ECO:0000313" key="1">
    <source>
        <dbReference type="EMBL" id="KAF2184849.1"/>
    </source>
</evidence>
<accession>A0A6A6E2P1</accession>
<organism evidence="1 2">
    <name type="scientific">Zopfia rhizophila CBS 207.26</name>
    <dbReference type="NCBI Taxonomy" id="1314779"/>
    <lineage>
        <taxon>Eukaryota</taxon>
        <taxon>Fungi</taxon>
        <taxon>Dikarya</taxon>
        <taxon>Ascomycota</taxon>
        <taxon>Pezizomycotina</taxon>
        <taxon>Dothideomycetes</taxon>
        <taxon>Dothideomycetes incertae sedis</taxon>
        <taxon>Zopfiaceae</taxon>
        <taxon>Zopfia</taxon>
    </lineage>
</organism>
<evidence type="ECO:0000313" key="2">
    <source>
        <dbReference type="Proteomes" id="UP000800200"/>
    </source>
</evidence>
<dbReference type="AlphaFoldDB" id="A0A6A6E2P1"/>
<protein>
    <submittedName>
        <fullName evidence="1">Uncharacterized protein</fullName>
    </submittedName>
</protein>
<dbReference type="Proteomes" id="UP000800200">
    <property type="component" value="Unassembled WGS sequence"/>
</dbReference>
<proteinExistence type="predicted"/>
<gene>
    <name evidence="1" type="ORF">K469DRAFT_578108</name>
</gene>